<keyword evidence="1 4" id="KW-0560">Oxidoreductase</keyword>
<dbReference type="PIRSF" id="PIRSF000149">
    <property type="entry name" value="GAP_DH"/>
    <property type="match status" value="1"/>
</dbReference>
<dbReference type="InterPro" id="IPR036291">
    <property type="entry name" value="NAD(P)-bd_dom_sf"/>
</dbReference>
<dbReference type="Pfam" id="PF00044">
    <property type="entry name" value="Gp_dh_N"/>
    <property type="match status" value="1"/>
</dbReference>
<keyword evidence="5" id="KW-1185">Reference proteome</keyword>
<evidence type="ECO:0000259" key="3">
    <source>
        <dbReference type="SMART" id="SM00846"/>
    </source>
</evidence>
<dbReference type="EC" id="1.2.1.-" evidence="4"/>
<gene>
    <name evidence="4" type="ORF">ACFOZ4_21815</name>
</gene>
<evidence type="ECO:0000313" key="4">
    <source>
        <dbReference type="EMBL" id="MFC4133254.1"/>
    </source>
</evidence>
<dbReference type="CDD" id="cd05214">
    <property type="entry name" value="GAPDH_I_N"/>
    <property type="match status" value="1"/>
</dbReference>
<proteinExistence type="inferred from homology"/>
<dbReference type="InterPro" id="IPR020829">
    <property type="entry name" value="GlycerAld_3-P_DH_cat"/>
</dbReference>
<organism evidence="4 5">
    <name type="scientific">Hamadaea flava</name>
    <dbReference type="NCBI Taxonomy" id="1742688"/>
    <lineage>
        <taxon>Bacteria</taxon>
        <taxon>Bacillati</taxon>
        <taxon>Actinomycetota</taxon>
        <taxon>Actinomycetes</taxon>
        <taxon>Micromonosporales</taxon>
        <taxon>Micromonosporaceae</taxon>
        <taxon>Hamadaea</taxon>
    </lineage>
</organism>
<dbReference type="Gene3D" id="3.30.360.10">
    <property type="entry name" value="Dihydrodipicolinate Reductase, domain 2"/>
    <property type="match status" value="1"/>
</dbReference>
<accession>A0ABV8LSK6</accession>
<comment type="similarity">
    <text evidence="2">Belongs to the glyceraldehyde-3-phosphate dehydrogenase family.</text>
</comment>
<evidence type="ECO:0000313" key="5">
    <source>
        <dbReference type="Proteomes" id="UP001595816"/>
    </source>
</evidence>
<dbReference type="Gene3D" id="3.40.50.720">
    <property type="entry name" value="NAD(P)-binding Rossmann-like Domain"/>
    <property type="match status" value="1"/>
</dbReference>
<dbReference type="GO" id="GO:0016491">
    <property type="term" value="F:oxidoreductase activity"/>
    <property type="evidence" value="ECO:0007669"/>
    <property type="project" value="UniProtKB-KW"/>
</dbReference>
<dbReference type="SUPFAM" id="SSF51735">
    <property type="entry name" value="NAD(P)-binding Rossmann-fold domains"/>
    <property type="match status" value="1"/>
</dbReference>
<comment type="caution">
    <text evidence="4">The sequence shown here is derived from an EMBL/GenBank/DDBJ whole genome shotgun (WGS) entry which is preliminary data.</text>
</comment>
<dbReference type="Pfam" id="PF02800">
    <property type="entry name" value="Gp_dh_C"/>
    <property type="match status" value="1"/>
</dbReference>
<dbReference type="PANTHER" id="PTHR43148">
    <property type="entry name" value="GLYCERALDEHYDE-3-PHOSPHATE DEHYDROGENASE 2"/>
    <property type="match status" value="1"/>
</dbReference>
<feature type="domain" description="Glyceraldehyde 3-phosphate dehydrogenase NAD(P) binding" evidence="3">
    <location>
        <begin position="3"/>
        <end position="152"/>
    </location>
</feature>
<sequence>MAVRVGINGMGRIGRTFWRVSLSRPELDVVAINDIAPAANLAYLMKYDSVRGRLPADITSTPNAITVDGMPVAVYQEAEPGRVPWGDLGVDVVLEATGQFFSANLAAAHLRAGAKRVLISTATVDADATVLMGVNEEGLDRDRHRIVSPACCTSSAVVPILAVLRNLGELKEGTLTTVHAYDATKSALLDSPHWNPRMGRAAAANLIPVPLKPGSLHAMGVAVPELAGRLDGLHVRVPAIIGCLADLVVRMPHAPAAEAVNAALAAAAAGHFKGVLGYTEEPVVSSDIVGAAESSIVDGQFTTVVGDTVKVVAWYDNEWGFAHRLADVTGLLG</sequence>
<reference evidence="5" key="1">
    <citation type="journal article" date="2019" name="Int. J. Syst. Evol. Microbiol.">
        <title>The Global Catalogue of Microorganisms (GCM) 10K type strain sequencing project: providing services to taxonomists for standard genome sequencing and annotation.</title>
        <authorList>
            <consortium name="The Broad Institute Genomics Platform"/>
            <consortium name="The Broad Institute Genome Sequencing Center for Infectious Disease"/>
            <person name="Wu L."/>
            <person name="Ma J."/>
        </authorList>
    </citation>
    <scope>NUCLEOTIDE SEQUENCE [LARGE SCALE GENOMIC DNA]</scope>
    <source>
        <strain evidence="5">CGMCC 4.7289</strain>
    </source>
</reference>
<name>A0ABV8LSK6_9ACTN</name>
<evidence type="ECO:0000256" key="2">
    <source>
        <dbReference type="RuleBase" id="RU000397"/>
    </source>
</evidence>
<dbReference type="InterPro" id="IPR020831">
    <property type="entry name" value="GlycerAld/Erythrose_P_DH"/>
</dbReference>
<dbReference type="SMART" id="SM00846">
    <property type="entry name" value="Gp_dh_N"/>
    <property type="match status" value="1"/>
</dbReference>
<evidence type="ECO:0000256" key="1">
    <source>
        <dbReference type="ARBA" id="ARBA00023002"/>
    </source>
</evidence>
<protein>
    <submittedName>
        <fullName evidence="4">Type I glyceraldehyde-3-phosphate dehydrogenase</fullName>
        <ecNumber evidence="4">1.2.1.-</ecNumber>
    </submittedName>
</protein>
<dbReference type="PRINTS" id="PR00078">
    <property type="entry name" value="G3PDHDRGNASE"/>
</dbReference>
<dbReference type="Proteomes" id="UP001595816">
    <property type="component" value="Unassembled WGS sequence"/>
</dbReference>
<dbReference type="RefSeq" id="WP_253760942.1">
    <property type="nucleotide sequence ID" value="NZ_JAMZDZ010000001.1"/>
</dbReference>
<dbReference type="EMBL" id="JBHSAY010000010">
    <property type="protein sequence ID" value="MFC4133254.1"/>
    <property type="molecule type" value="Genomic_DNA"/>
</dbReference>
<dbReference type="InterPro" id="IPR020828">
    <property type="entry name" value="GlycerAld_3-P_DH_NAD(P)-bd"/>
</dbReference>
<dbReference type="SUPFAM" id="SSF55347">
    <property type="entry name" value="Glyceraldehyde-3-phosphate dehydrogenase-like, C-terminal domain"/>
    <property type="match status" value="1"/>
</dbReference>